<reference evidence="1 2" key="1">
    <citation type="submission" date="2017-07" db="EMBL/GenBank/DDBJ databases">
        <title>Leptospira spp. isolated from tropical soils.</title>
        <authorList>
            <person name="Thibeaux R."/>
            <person name="Iraola G."/>
            <person name="Ferres I."/>
            <person name="Bierque E."/>
            <person name="Girault D."/>
            <person name="Soupe-Gilbert M.-E."/>
            <person name="Picardeau M."/>
            <person name="Goarant C."/>
        </authorList>
    </citation>
    <scope>NUCLEOTIDE SEQUENCE [LARGE SCALE GENOMIC DNA]</scope>
    <source>
        <strain evidence="1 2">JW2-C-B1</strain>
    </source>
</reference>
<evidence type="ECO:0008006" key="3">
    <source>
        <dbReference type="Google" id="ProtNLM"/>
    </source>
</evidence>
<comment type="caution">
    <text evidence="1">The sequence shown here is derived from an EMBL/GenBank/DDBJ whole genome shotgun (WGS) entry which is preliminary data.</text>
</comment>
<proteinExistence type="predicted"/>
<accession>A0ABX4N6R3</accession>
<gene>
    <name evidence="1" type="ORF">CH378_14835</name>
</gene>
<dbReference type="Proteomes" id="UP000231919">
    <property type="component" value="Unassembled WGS sequence"/>
</dbReference>
<name>A0ABX4N6R3_9LEPT</name>
<dbReference type="EMBL" id="NPDP01000028">
    <property type="protein sequence ID" value="PJZ29031.1"/>
    <property type="molecule type" value="Genomic_DNA"/>
</dbReference>
<protein>
    <recommendedName>
        <fullName evidence="3">DUF1564 family protein</fullName>
    </recommendedName>
</protein>
<evidence type="ECO:0000313" key="2">
    <source>
        <dbReference type="Proteomes" id="UP000231919"/>
    </source>
</evidence>
<evidence type="ECO:0000313" key="1">
    <source>
        <dbReference type="EMBL" id="PJZ29031.1"/>
    </source>
</evidence>
<organism evidence="1 2">
    <name type="scientific">Leptospira kmetyi</name>
    <dbReference type="NCBI Taxonomy" id="408139"/>
    <lineage>
        <taxon>Bacteria</taxon>
        <taxon>Pseudomonadati</taxon>
        <taxon>Spirochaetota</taxon>
        <taxon>Spirochaetia</taxon>
        <taxon>Leptospirales</taxon>
        <taxon>Leptospiraceae</taxon>
        <taxon>Leptospira</taxon>
    </lineage>
</organism>
<sequence length="105" mass="12654">MKHPSSPNQSYVFKKRILKTAFGRSKMERKNVENSIAIGLHSRIEILFLDLFEEFHTYFLSEKRGEKSDIKPSKFRQIFRETKAAPTRIGWWWRASWEAFERIFL</sequence>
<keyword evidence="2" id="KW-1185">Reference proteome</keyword>